<comment type="caution">
    <text evidence="1">The sequence shown here is derived from an EMBL/GenBank/DDBJ whole genome shotgun (WGS) entry which is preliminary data.</text>
</comment>
<evidence type="ECO:0000313" key="2">
    <source>
        <dbReference type="Proteomes" id="UP001500842"/>
    </source>
</evidence>
<gene>
    <name evidence="1" type="ORF">GCM10009788_27360</name>
</gene>
<name>A0ABN2AMV9_9ACTN</name>
<dbReference type="Proteomes" id="UP001500842">
    <property type="component" value="Unassembled WGS sequence"/>
</dbReference>
<proteinExistence type="predicted"/>
<organism evidence="1 2">
    <name type="scientific">Nocardioides humi</name>
    <dbReference type="NCBI Taxonomy" id="449461"/>
    <lineage>
        <taxon>Bacteria</taxon>
        <taxon>Bacillati</taxon>
        <taxon>Actinomycetota</taxon>
        <taxon>Actinomycetes</taxon>
        <taxon>Propionibacteriales</taxon>
        <taxon>Nocardioidaceae</taxon>
        <taxon>Nocardioides</taxon>
    </lineage>
</organism>
<accession>A0ABN2AMV9</accession>
<protein>
    <recommendedName>
        <fullName evidence="3">DUF3515 domain-containing protein</fullName>
    </recommendedName>
</protein>
<keyword evidence="2" id="KW-1185">Reference proteome</keyword>
<dbReference type="Pfam" id="PF12028">
    <property type="entry name" value="DUF3515"/>
    <property type="match status" value="1"/>
</dbReference>
<evidence type="ECO:0008006" key="3">
    <source>
        <dbReference type="Google" id="ProtNLM"/>
    </source>
</evidence>
<reference evidence="1 2" key="1">
    <citation type="journal article" date="2019" name="Int. J. Syst. Evol. Microbiol.">
        <title>The Global Catalogue of Microorganisms (GCM) 10K type strain sequencing project: providing services to taxonomists for standard genome sequencing and annotation.</title>
        <authorList>
            <consortium name="The Broad Institute Genomics Platform"/>
            <consortium name="The Broad Institute Genome Sequencing Center for Infectious Disease"/>
            <person name="Wu L."/>
            <person name="Ma J."/>
        </authorList>
    </citation>
    <scope>NUCLEOTIDE SEQUENCE [LARGE SCALE GENOMIC DNA]</scope>
    <source>
        <strain evidence="1 2">JCM 14942</strain>
    </source>
</reference>
<dbReference type="InterPro" id="IPR021903">
    <property type="entry name" value="DUF3515"/>
</dbReference>
<evidence type="ECO:0000313" key="1">
    <source>
        <dbReference type="EMBL" id="GAA1522026.1"/>
    </source>
</evidence>
<dbReference type="EMBL" id="BAAAOR010000023">
    <property type="protein sequence ID" value="GAA1522026.1"/>
    <property type="molecule type" value="Genomic_DNA"/>
</dbReference>
<sequence length="136" mass="14376">MQVDVPELSAADRAACEAVATGLPDTLAGEERVDIEPDDAPAAAYGDPAIVVRCGVAKPEGFDLAASCESVDGVGYYIPDEQYDDQGLDVTLTAAGYRPRVEVRIPSRYRPNAVQAAMAALAPLVEQHLARVDDCD</sequence>